<dbReference type="PROSITE" id="PS51257">
    <property type="entry name" value="PROKAR_LIPOPROTEIN"/>
    <property type="match status" value="1"/>
</dbReference>
<feature type="transmembrane region" description="Helical" evidence="1">
    <location>
        <begin position="5"/>
        <end position="26"/>
    </location>
</feature>
<accession>A0A089L9G9</accession>
<gene>
    <name evidence="2" type="ORF">PBOR_15195</name>
</gene>
<keyword evidence="3" id="KW-1185">Reference proteome</keyword>
<protein>
    <submittedName>
        <fullName evidence="2">Uncharacterized protein</fullName>
    </submittedName>
</protein>
<organism evidence="2 3">
    <name type="scientific">Paenibacillus borealis</name>
    <dbReference type="NCBI Taxonomy" id="160799"/>
    <lineage>
        <taxon>Bacteria</taxon>
        <taxon>Bacillati</taxon>
        <taxon>Bacillota</taxon>
        <taxon>Bacilli</taxon>
        <taxon>Bacillales</taxon>
        <taxon>Paenibacillaceae</taxon>
        <taxon>Paenibacillus</taxon>
    </lineage>
</organism>
<name>A0A089L9G9_PAEBO</name>
<evidence type="ECO:0000313" key="2">
    <source>
        <dbReference type="EMBL" id="AIQ58126.1"/>
    </source>
</evidence>
<reference evidence="2" key="1">
    <citation type="submission" date="2014-08" db="EMBL/GenBank/DDBJ databases">
        <title>Comparative genomics of the Paenibacillus odorifer group.</title>
        <authorList>
            <person name="den Bakker H.C."/>
            <person name="Tsai Y.-C.Y.-C."/>
            <person name="Martin N."/>
            <person name="Korlach J."/>
            <person name="Wiedmann M."/>
        </authorList>
    </citation>
    <scope>NUCLEOTIDE SEQUENCE [LARGE SCALE GENOMIC DNA]</scope>
    <source>
        <strain evidence="2">DSM 13188</strain>
    </source>
</reference>
<keyword evidence="1" id="KW-0812">Transmembrane</keyword>
<sequence>MKGAYLKYFGVAIIVLGVLACIPVGFHLGGVLGVVIFLAVSCIAGMFFIGFGELVYSLQRIELEIAGERPQYDPLTGQYQVPHKDSNR</sequence>
<proteinExistence type="predicted"/>
<dbReference type="EMBL" id="CP009285">
    <property type="protein sequence ID" value="AIQ58126.1"/>
    <property type="molecule type" value="Genomic_DNA"/>
</dbReference>
<dbReference type="Proteomes" id="UP000029518">
    <property type="component" value="Chromosome"/>
</dbReference>
<dbReference type="RefSeq" id="WP_042212748.1">
    <property type="nucleotide sequence ID" value="NZ_CP009285.1"/>
</dbReference>
<keyword evidence="1" id="KW-0472">Membrane</keyword>
<feature type="transmembrane region" description="Helical" evidence="1">
    <location>
        <begin position="32"/>
        <end position="56"/>
    </location>
</feature>
<keyword evidence="1" id="KW-1133">Transmembrane helix</keyword>
<dbReference type="OrthoDB" id="2662364at2"/>
<dbReference type="AlphaFoldDB" id="A0A089L9G9"/>
<evidence type="ECO:0000313" key="3">
    <source>
        <dbReference type="Proteomes" id="UP000029518"/>
    </source>
</evidence>
<evidence type="ECO:0000256" key="1">
    <source>
        <dbReference type="SAM" id="Phobius"/>
    </source>
</evidence>
<dbReference type="KEGG" id="pbd:PBOR_15195"/>
<dbReference type="HOGENOM" id="CLU_2466081_0_0_9"/>